<organism evidence="4 5">
    <name type="scientific">Prototheca wickerhamii</name>
    <dbReference type="NCBI Taxonomy" id="3111"/>
    <lineage>
        <taxon>Eukaryota</taxon>
        <taxon>Viridiplantae</taxon>
        <taxon>Chlorophyta</taxon>
        <taxon>core chlorophytes</taxon>
        <taxon>Trebouxiophyceae</taxon>
        <taxon>Chlorellales</taxon>
        <taxon>Chlorellaceae</taxon>
        <taxon>Prototheca</taxon>
    </lineage>
</organism>
<reference evidence="4" key="1">
    <citation type="submission" date="2021-01" db="EMBL/GenBank/DDBJ databases">
        <authorList>
            <person name="Eckstrom K.M.E."/>
        </authorList>
    </citation>
    <scope>NUCLEOTIDE SEQUENCE</scope>
    <source>
        <strain evidence="4">UVCC 0001</strain>
    </source>
</reference>
<dbReference type="InterPro" id="IPR001907">
    <property type="entry name" value="ClpP"/>
</dbReference>
<dbReference type="InterPro" id="IPR029045">
    <property type="entry name" value="ClpP/crotonase-like_dom_sf"/>
</dbReference>
<evidence type="ECO:0000256" key="2">
    <source>
        <dbReference type="RuleBase" id="RU003567"/>
    </source>
</evidence>
<dbReference type="PRINTS" id="PR00127">
    <property type="entry name" value="CLPPROTEASEP"/>
</dbReference>
<keyword evidence="5" id="KW-1185">Reference proteome</keyword>
<evidence type="ECO:0000256" key="1">
    <source>
        <dbReference type="ARBA" id="ARBA00007039"/>
    </source>
</evidence>
<dbReference type="GO" id="GO:0051117">
    <property type="term" value="F:ATPase binding"/>
    <property type="evidence" value="ECO:0007669"/>
    <property type="project" value="TreeGrafter"/>
</dbReference>
<dbReference type="GO" id="GO:0004252">
    <property type="term" value="F:serine-type endopeptidase activity"/>
    <property type="evidence" value="ECO:0007669"/>
    <property type="project" value="InterPro"/>
</dbReference>
<evidence type="ECO:0000313" key="5">
    <source>
        <dbReference type="Proteomes" id="UP001255856"/>
    </source>
</evidence>
<dbReference type="Proteomes" id="UP001255856">
    <property type="component" value="Unassembled WGS sequence"/>
</dbReference>
<feature type="compositionally biased region" description="Acidic residues" evidence="3">
    <location>
        <begin position="263"/>
        <end position="273"/>
    </location>
</feature>
<evidence type="ECO:0000313" key="4">
    <source>
        <dbReference type="EMBL" id="KAK2075872.1"/>
    </source>
</evidence>
<dbReference type="GO" id="GO:0009536">
    <property type="term" value="C:plastid"/>
    <property type="evidence" value="ECO:0007669"/>
    <property type="project" value="UniProtKB-ARBA"/>
</dbReference>
<dbReference type="PANTHER" id="PTHR10381">
    <property type="entry name" value="ATP-DEPENDENT CLP PROTEASE PROTEOLYTIC SUBUNIT"/>
    <property type="match status" value="1"/>
</dbReference>
<feature type="region of interest" description="Disordered" evidence="3">
    <location>
        <begin position="252"/>
        <end position="295"/>
    </location>
</feature>
<proteinExistence type="inferred from homology"/>
<dbReference type="InterPro" id="IPR023562">
    <property type="entry name" value="ClpP/TepA"/>
</dbReference>
<dbReference type="SUPFAM" id="SSF52096">
    <property type="entry name" value="ClpP/crotonase"/>
    <property type="match status" value="1"/>
</dbReference>
<dbReference type="Gene3D" id="3.90.226.10">
    <property type="entry name" value="2-enoyl-CoA Hydratase, Chain A, domain 1"/>
    <property type="match status" value="1"/>
</dbReference>
<dbReference type="EMBL" id="JASFZW010000013">
    <property type="protein sequence ID" value="KAK2075872.1"/>
    <property type="molecule type" value="Genomic_DNA"/>
</dbReference>
<dbReference type="GO" id="GO:0006515">
    <property type="term" value="P:protein quality control for misfolded or incompletely synthesized proteins"/>
    <property type="evidence" value="ECO:0007669"/>
    <property type="project" value="TreeGrafter"/>
</dbReference>
<accession>A0AAD9MGV1</accession>
<protein>
    <recommendedName>
        <fullName evidence="2">ATP-dependent Clp protease proteolytic subunit</fullName>
    </recommendedName>
</protein>
<dbReference type="PANTHER" id="PTHR10381:SF55">
    <property type="entry name" value="ATP-DEPENDENT CLP PROTEASE PROTEOLYTIC SUBUNIT-RELATED PROTEIN 1, CHLOROPLASTIC"/>
    <property type="match status" value="1"/>
</dbReference>
<gene>
    <name evidence="4" type="ORF">QBZ16_001614</name>
</gene>
<dbReference type="GO" id="GO:0004176">
    <property type="term" value="F:ATP-dependent peptidase activity"/>
    <property type="evidence" value="ECO:0007669"/>
    <property type="project" value="InterPro"/>
</dbReference>
<comment type="similarity">
    <text evidence="1 2">Belongs to the peptidase S14 family.</text>
</comment>
<feature type="compositionally biased region" description="Basic and acidic residues" evidence="3">
    <location>
        <begin position="274"/>
        <end position="295"/>
    </location>
</feature>
<dbReference type="GO" id="GO:0009368">
    <property type="term" value="C:endopeptidase Clp complex"/>
    <property type="evidence" value="ECO:0007669"/>
    <property type="project" value="TreeGrafter"/>
</dbReference>
<name>A0AAD9MGV1_PROWI</name>
<dbReference type="Pfam" id="PF00574">
    <property type="entry name" value="CLP_protease"/>
    <property type="match status" value="1"/>
</dbReference>
<evidence type="ECO:0000256" key="3">
    <source>
        <dbReference type="SAM" id="MobiDB-lite"/>
    </source>
</evidence>
<sequence>MLVLGLDDSPDEATVDPFFLTARAHYGGEYAEVQALRSGSARAYGGGLRGRGRMSAPPDLPSILLDGRIVYLGMPIVPSVAELIVSELLWLNYHKADQPIALYIHSTGSQNERRQPIALETDATAILDTMAYVTPEVWTLAIGQACGTAAVVLASGRKGRRFALPHARVKTSPPRMGRAYGQTVEVMGLANDLEASNNVYLEFMARATGKDERTLRRDLARDRYFTPAQAIEYGIIDQIVRPRGRAARRMQARAAAPLRDPVDLEALEEADEEEWRRRRAAEVDGEADKGHVEEE</sequence>
<dbReference type="CDD" id="cd07017">
    <property type="entry name" value="S14_ClpP_2"/>
    <property type="match status" value="1"/>
</dbReference>
<dbReference type="AlphaFoldDB" id="A0AAD9MGV1"/>
<comment type="caution">
    <text evidence="4">The sequence shown here is derived from an EMBL/GenBank/DDBJ whole genome shotgun (WGS) entry which is preliminary data.</text>
</comment>